<organism evidence="3 4">
    <name type="scientific">Deinandra increscens subsp. villosa</name>
    <dbReference type="NCBI Taxonomy" id="3103831"/>
    <lineage>
        <taxon>Eukaryota</taxon>
        <taxon>Viridiplantae</taxon>
        <taxon>Streptophyta</taxon>
        <taxon>Embryophyta</taxon>
        <taxon>Tracheophyta</taxon>
        <taxon>Spermatophyta</taxon>
        <taxon>Magnoliopsida</taxon>
        <taxon>eudicotyledons</taxon>
        <taxon>Gunneridae</taxon>
        <taxon>Pentapetalae</taxon>
        <taxon>asterids</taxon>
        <taxon>campanulids</taxon>
        <taxon>Asterales</taxon>
        <taxon>Asteraceae</taxon>
        <taxon>Asteroideae</taxon>
        <taxon>Heliantheae alliance</taxon>
        <taxon>Madieae</taxon>
        <taxon>Madiinae</taxon>
        <taxon>Deinandra</taxon>
    </lineage>
</organism>
<dbReference type="PANTHER" id="PTHR46781">
    <property type="entry name" value="ALPHA 1,4-GLYCOSYLTRANSFERASE FAMILY PROTEIN"/>
    <property type="match status" value="1"/>
</dbReference>
<dbReference type="Pfam" id="PF04572">
    <property type="entry name" value="Gb3_synth"/>
    <property type="match status" value="1"/>
</dbReference>
<dbReference type="Proteomes" id="UP001408789">
    <property type="component" value="Unassembled WGS sequence"/>
</dbReference>
<protein>
    <recommendedName>
        <fullName evidence="2">Alpha 1,4-glycosyltransferase domain-containing protein</fullName>
    </recommendedName>
</protein>
<dbReference type="PANTHER" id="PTHR46781:SF2">
    <property type="entry name" value="ALPHA 1,4-GLYCOSYLTRANSFERASE FAMILY PROTEIN"/>
    <property type="match status" value="1"/>
</dbReference>
<keyword evidence="4" id="KW-1185">Reference proteome</keyword>
<feature type="transmembrane region" description="Helical" evidence="1">
    <location>
        <begin position="16"/>
        <end position="35"/>
    </location>
</feature>
<dbReference type="SUPFAM" id="SSF53448">
    <property type="entry name" value="Nucleotide-diphospho-sugar transferases"/>
    <property type="match status" value="1"/>
</dbReference>
<dbReference type="InterPro" id="IPR007577">
    <property type="entry name" value="GlycoTrfase_DXD_sugar-bd_CS"/>
</dbReference>
<evidence type="ECO:0000313" key="4">
    <source>
        <dbReference type="Proteomes" id="UP001408789"/>
    </source>
</evidence>
<evidence type="ECO:0000256" key="1">
    <source>
        <dbReference type="SAM" id="Phobius"/>
    </source>
</evidence>
<dbReference type="InterPro" id="IPR007652">
    <property type="entry name" value="A1-4-GlycosylTfrase_dom"/>
</dbReference>
<proteinExistence type="predicted"/>
<keyword evidence="1" id="KW-0472">Membrane</keyword>
<dbReference type="InterPro" id="IPR044789">
    <property type="entry name" value="Put_A1-4-GlycosylTfrase_plant"/>
</dbReference>
<feature type="domain" description="Alpha 1,4-glycosyltransferase" evidence="2">
    <location>
        <begin position="276"/>
        <end position="399"/>
    </location>
</feature>
<name>A0AAP0DF48_9ASTR</name>
<dbReference type="Gene3D" id="3.90.550.20">
    <property type="match status" value="1"/>
</dbReference>
<dbReference type="Pfam" id="PF04488">
    <property type="entry name" value="Gly_transf_sug"/>
    <property type="match status" value="1"/>
</dbReference>
<dbReference type="AlphaFoldDB" id="A0AAP0DF48"/>
<accession>A0AAP0DF48</accession>
<keyword evidence="1" id="KW-0812">Transmembrane</keyword>
<comment type="caution">
    <text evidence="3">The sequence shown here is derived from an EMBL/GenBank/DDBJ whole genome shotgun (WGS) entry which is preliminary data.</text>
</comment>
<sequence>MTTNLDQHRANRRAKFTILSFAAIFFTYTFFSFNFNPNIFIPNNKLKSTSPTLVHNPILVLQEEPIIIQQYSKNLDHLIPKNQTLKNNQQLPQFLDIFNSNHEFETRVDEFFKHSCKLRFFMTWIKSSRSSNSNLFGPREFLAMDALFKSNPDGCLIILSNTMDSDHGFQILKPVIDLGFRVQAIEPDYNFLFKNTPAKNWYKRIKNGSRDPGEIPLAQNLSNLIRLVVLYRYGGVYLDTDFIPLNDFNGLRNSIGAQSVDQFGNWTRLNNAVLVFDKKHPLLYRFIEEFASTFDGNRWGFNGPYLVSRVVERGGGKLENKFSVLPPAAFYPVGWGRIGGLFRRPVDRRDRRWVEAKVVKLKEGSYGVHLWNKQSKRLRIEEESIVARLVSEHCVVCSRLTPNF</sequence>
<dbReference type="InterPro" id="IPR029044">
    <property type="entry name" value="Nucleotide-diphossugar_trans"/>
</dbReference>
<keyword evidence="1" id="KW-1133">Transmembrane helix</keyword>
<dbReference type="EMBL" id="JBCNJP010000012">
    <property type="protein sequence ID" value="KAK9069968.1"/>
    <property type="molecule type" value="Genomic_DNA"/>
</dbReference>
<reference evidence="3 4" key="1">
    <citation type="submission" date="2024-04" db="EMBL/GenBank/DDBJ databases">
        <title>The reference genome of an endangered Asteraceae, Deinandra increscens subsp. villosa, native to the Central Coast of California.</title>
        <authorList>
            <person name="Guilliams M."/>
            <person name="Hasenstab-Lehman K."/>
            <person name="Meyer R."/>
            <person name="Mcevoy S."/>
        </authorList>
    </citation>
    <scope>NUCLEOTIDE SEQUENCE [LARGE SCALE GENOMIC DNA]</scope>
    <source>
        <tissue evidence="3">Leaf</tissue>
    </source>
</reference>
<gene>
    <name evidence="3" type="ORF">SSX86_010366</name>
</gene>
<evidence type="ECO:0000259" key="2">
    <source>
        <dbReference type="Pfam" id="PF04572"/>
    </source>
</evidence>
<evidence type="ECO:0000313" key="3">
    <source>
        <dbReference type="EMBL" id="KAK9069968.1"/>
    </source>
</evidence>